<evidence type="ECO:0000256" key="3">
    <source>
        <dbReference type="ARBA" id="ARBA00022452"/>
    </source>
</evidence>
<evidence type="ECO:0000256" key="8">
    <source>
        <dbReference type="ARBA" id="ARBA00023077"/>
    </source>
</evidence>
<comment type="subcellular location">
    <subcellularLocation>
        <location evidence="1 11">Cell outer membrane</location>
        <topology evidence="1 11">Multi-pass membrane protein</topology>
    </subcellularLocation>
</comment>
<dbReference type="PANTHER" id="PTHR32552">
    <property type="entry name" value="FERRICHROME IRON RECEPTOR-RELATED"/>
    <property type="match status" value="1"/>
</dbReference>
<keyword evidence="5 11" id="KW-0812">Transmembrane</keyword>
<dbReference type="EMBL" id="JACHHT010000002">
    <property type="protein sequence ID" value="MBB6522477.1"/>
    <property type="molecule type" value="Genomic_DNA"/>
</dbReference>
<feature type="domain" description="TonB-dependent receptor-like beta-barrel" evidence="14">
    <location>
        <begin position="266"/>
        <end position="703"/>
    </location>
</feature>
<keyword evidence="2 11" id="KW-0813">Transport</keyword>
<protein>
    <submittedName>
        <fullName evidence="16">Iron complex outermembrane receptor protein</fullName>
    </submittedName>
</protein>
<keyword evidence="3 11" id="KW-1134">Transmembrane beta strand</keyword>
<dbReference type="GO" id="GO:0009279">
    <property type="term" value="C:cell outer membrane"/>
    <property type="evidence" value="ECO:0007669"/>
    <property type="project" value="UniProtKB-SubCell"/>
</dbReference>
<keyword evidence="17" id="KW-1185">Reference proteome</keyword>
<dbReference type="PANTHER" id="PTHR32552:SF81">
    <property type="entry name" value="TONB-DEPENDENT OUTER MEMBRANE RECEPTOR"/>
    <property type="match status" value="1"/>
</dbReference>
<evidence type="ECO:0000259" key="14">
    <source>
        <dbReference type="Pfam" id="PF00593"/>
    </source>
</evidence>
<feature type="chain" id="PRO_5030909614" evidence="13">
    <location>
        <begin position="31"/>
        <end position="742"/>
    </location>
</feature>
<dbReference type="InterPro" id="IPR000531">
    <property type="entry name" value="Beta-barrel_TonB"/>
</dbReference>
<gene>
    <name evidence="16" type="ORF">HNR48_002762</name>
</gene>
<evidence type="ECO:0000256" key="1">
    <source>
        <dbReference type="ARBA" id="ARBA00004571"/>
    </source>
</evidence>
<reference evidence="16 17" key="1">
    <citation type="submission" date="2020-08" db="EMBL/GenBank/DDBJ databases">
        <title>Genomic Encyclopedia of Type Strains, Phase IV (KMG-IV): sequencing the most valuable type-strain genomes for metagenomic binning, comparative biology and taxonomic classification.</title>
        <authorList>
            <person name="Goeker M."/>
        </authorList>
    </citation>
    <scope>NUCLEOTIDE SEQUENCE [LARGE SCALE GENOMIC DNA]</scope>
    <source>
        <strain evidence="16 17">DSM 22368</strain>
    </source>
</reference>
<evidence type="ECO:0000256" key="5">
    <source>
        <dbReference type="ARBA" id="ARBA00022692"/>
    </source>
</evidence>
<feature type="domain" description="TonB-dependent receptor plug" evidence="15">
    <location>
        <begin position="50"/>
        <end position="159"/>
    </location>
</feature>
<dbReference type="SUPFAM" id="SSF56935">
    <property type="entry name" value="Porins"/>
    <property type="match status" value="1"/>
</dbReference>
<organism evidence="16 17">
    <name type="scientific">Pseudoteredinibacter isoporae</name>
    <dbReference type="NCBI Taxonomy" id="570281"/>
    <lineage>
        <taxon>Bacteria</taxon>
        <taxon>Pseudomonadati</taxon>
        <taxon>Pseudomonadota</taxon>
        <taxon>Gammaproteobacteria</taxon>
        <taxon>Cellvibrionales</taxon>
        <taxon>Cellvibrionaceae</taxon>
        <taxon>Pseudoteredinibacter</taxon>
    </lineage>
</organism>
<keyword evidence="10 11" id="KW-0998">Cell outer membrane</keyword>
<evidence type="ECO:0000256" key="7">
    <source>
        <dbReference type="ARBA" id="ARBA00023065"/>
    </source>
</evidence>
<evidence type="ECO:0000256" key="13">
    <source>
        <dbReference type="SAM" id="SignalP"/>
    </source>
</evidence>
<evidence type="ECO:0000256" key="10">
    <source>
        <dbReference type="ARBA" id="ARBA00023237"/>
    </source>
</evidence>
<keyword evidence="8 12" id="KW-0798">TonB box</keyword>
<evidence type="ECO:0000256" key="11">
    <source>
        <dbReference type="PROSITE-ProRule" id="PRU01360"/>
    </source>
</evidence>
<dbReference type="InParanoid" id="A0A7X0JUF5"/>
<keyword evidence="9 11" id="KW-0472">Membrane</keyword>
<keyword evidence="16" id="KW-0675">Receptor</keyword>
<evidence type="ECO:0000256" key="4">
    <source>
        <dbReference type="ARBA" id="ARBA00022496"/>
    </source>
</evidence>
<dbReference type="Gene3D" id="2.40.170.20">
    <property type="entry name" value="TonB-dependent receptor, beta-barrel domain"/>
    <property type="match status" value="1"/>
</dbReference>
<name>A0A7X0JUF5_9GAMM</name>
<evidence type="ECO:0000256" key="12">
    <source>
        <dbReference type="RuleBase" id="RU003357"/>
    </source>
</evidence>
<comment type="similarity">
    <text evidence="11 12">Belongs to the TonB-dependent receptor family.</text>
</comment>
<evidence type="ECO:0000313" key="16">
    <source>
        <dbReference type="EMBL" id="MBB6522477.1"/>
    </source>
</evidence>
<dbReference type="Pfam" id="PF00593">
    <property type="entry name" value="TonB_dep_Rec_b-barrel"/>
    <property type="match status" value="1"/>
</dbReference>
<dbReference type="InterPro" id="IPR012910">
    <property type="entry name" value="Plug_dom"/>
</dbReference>
<keyword evidence="4" id="KW-0410">Iron transport</keyword>
<keyword evidence="6" id="KW-0408">Iron</keyword>
<dbReference type="InterPro" id="IPR036942">
    <property type="entry name" value="Beta-barrel_TonB_sf"/>
</dbReference>
<dbReference type="InterPro" id="IPR039426">
    <property type="entry name" value="TonB-dep_rcpt-like"/>
</dbReference>
<keyword evidence="7" id="KW-0406">Ion transport</keyword>
<evidence type="ECO:0000313" key="17">
    <source>
        <dbReference type="Proteomes" id="UP000528457"/>
    </source>
</evidence>
<sequence length="742" mass="80807">MKQRSFALKCLPQAIVVMGLSTGISPQLFAQEAITLEEVTVTAQRREQSLQDVPVAVTAFSADAMEQAGTATIVDLQRSAPNTTLQVSRGTNSTLTAYVRGIGQADPLWGFEPGVGLYVDDVYFARPQAGVLDVFDVERVEVLRGPQGTLYGKNTIGGAVKYVTKKLTGEPEFSAKASVGSYGQRDLTISGQLPLIQDQLSMGVSVARLQRDGFGTFLQSGEENYNKDLLAARVSLEYTPSEDVFIRFAADKTDDDSNAKGGHRLTPSLRLPTEITPADVFDTNADMDTNNEVKSSGASLTVEWQLNDQYTFKSVSSYREGETFTNIDFDNTSLPSLHVPAVYDDDQTTQEFQLTYTGENTTIIGGLYYYKGNAAGAFDVLLGAFDGAFGIPGNFNALTAGNVDTESLAAYFHATYDISEQLSLTLGARYTRDDKEATVFKQTQGVDGRSSQLGGNTIFDLLPPATDYTNDDSWSEFSPRISMDYRINDEVMVYASYAEGFKSGGFDMRGDASKLPSTTEGYDPETVSTWEVGTKTELWDNRLRLNAALFYSDYKDVQVTVQQSADGGSNFVSAVLNAGEATIKGGEIEALAQLTEGLSAQFTLGYLDAEFDEVISGGVNVADSWEFANTPDLTSSLNLSYAHEMGDKGSMVATTGFSYRGETRIFPQVASLVDEDSYTLWDASVVWYSPDDHWTVGLYGKNLGDEEYRVGGYNFGNLGLESSVIGYYGDPRTVTLSVQYKM</sequence>
<keyword evidence="13" id="KW-0732">Signal</keyword>
<dbReference type="Proteomes" id="UP000528457">
    <property type="component" value="Unassembled WGS sequence"/>
</dbReference>
<feature type="signal peptide" evidence="13">
    <location>
        <begin position="1"/>
        <end position="30"/>
    </location>
</feature>
<dbReference type="PROSITE" id="PS52016">
    <property type="entry name" value="TONB_DEPENDENT_REC_3"/>
    <property type="match status" value="1"/>
</dbReference>
<dbReference type="GO" id="GO:0006826">
    <property type="term" value="P:iron ion transport"/>
    <property type="evidence" value="ECO:0007669"/>
    <property type="project" value="UniProtKB-KW"/>
</dbReference>
<accession>A0A7X0JUF5</accession>
<dbReference type="CDD" id="cd01347">
    <property type="entry name" value="ligand_gated_channel"/>
    <property type="match status" value="1"/>
</dbReference>
<comment type="caution">
    <text evidence="16">The sequence shown here is derived from an EMBL/GenBank/DDBJ whole genome shotgun (WGS) entry which is preliminary data.</text>
</comment>
<proteinExistence type="inferred from homology"/>
<evidence type="ECO:0000259" key="15">
    <source>
        <dbReference type="Pfam" id="PF07715"/>
    </source>
</evidence>
<evidence type="ECO:0000256" key="6">
    <source>
        <dbReference type="ARBA" id="ARBA00023004"/>
    </source>
</evidence>
<dbReference type="RefSeq" id="WP_166845817.1">
    <property type="nucleotide sequence ID" value="NZ_JAAONY010000002.1"/>
</dbReference>
<evidence type="ECO:0000256" key="9">
    <source>
        <dbReference type="ARBA" id="ARBA00023136"/>
    </source>
</evidence>
<evidence type="ECO:0000256" key="2">
    <source>
        <dbReference type="ARBA" id="ARBA00022448"/>
    </source>
</evidence>
<dbReference type="AlphaFoldDB" id="A0A7X0JUF5"/>
<dbReference type="Pfam" id="PF07715">
    <property type="entry name" value="Plug"/>
    <property type="match status" value="1"/>
</dbReference>